<proteinExistence type="predicted"/>
<organism evidence="2 3">
    <name type="scientific">Lysinimonas soli</name>
    <dbReference type="NCBI Taxonomy" id="1074233"/>
    <lineage>
        <taxon>Bacteria</taxon>
        <taxon>Bacillati</taxon>
        <taxon>Actinomycetota</taxon>
        <taxon>Actinomycetes</taxon>
        <taxon>Micrococcales</taxon>
        <taxon>Microbacteriaceae</taxon>
        <taxon>Lysinimonas</taxon>
    </lineage>
</organism>
<name>A0ABW0NT66_9MICO</name>
<keyword evidence="1" id="KW-0472">Membrane</keyword>
<evidence type="ECO:0000313" key="2">
    <source>
        <dbReference type="EMBL" id="MFC5502759.1"/>
    </source>
</evidence>
<keyword evidence="1" id="KW-0812">Transmembrane</keyword>
<dbReference type="EMBL" id="JBHSMG010000002">
    <property type="protein sequence ID" value="MFC5502759.1"/>
    <property type="molecule type" value="Genomic_DNA"/>
</dbReference>
<feature type="transmembrane region" description="Helical" evidence="1">
    <location>
        <begin position="40"/>
        <end position="61"/>
    </location>
</feature>
<evidence type="ECO:0000256" key="1">
    <source>
        <dbReference type="SAM" id="Phobius"/>
    </source>
</evidence>
<sequence length="129" mass="13474">MDLVVAMFVTVLWAAVIFALDGLISVMLNRDPIGGDISPYYGILALLLAAVLLWLVLIGTARSVTPWFGTLGAVAGVYLVLVASALPVSLVLVGQQALSPFVIAAALLAGLTVVLTWTLAKRWGPSARS</sequence>
<reference evidence="3" key="1">
    <citation type="journal article" date="2019" name="Int. J. Syst. Evol. Microbiol.">
        <title>The Global Catalogue of Microorganisms (GCM) 10K type strain sequencing project: providing services to taxonomists for standard genome sequencing and annotation.</title>
        <authorList>
            <consortium name="The Broad Institute Genomics Platform"/>
            <consortium name="The Broad Institute Genome Sequencing Center for Infectious Disease"/>
            <person name="Wu L."/>
            <person name="Ma J."/>
        </authorList>
    </citation>
    <scope>NUCLEOTIDE SEQUENCE [LARGE SCALE GENOMIC DNA]</scope>
    <source>
        <strain evidence="3">CGMCC 4.6997</strain>
    </source>
</reference>
<dbReference type="RefSeq" id="WP_386740456.1">
    <property type="nucleotide sequence ID" value="NZ_JBHSMG010000002.1"/>
</dbReference>
<evidence type="ECO:0000313" key="3">
    <source>
        <dbReference type="Proteomes" id="UP001596039"/>
    </source>
</evidence>
<feature type="transmembrane region" description="Helical" evidence="1">
    <location>
        <begin position="6"/>
        <end position="28"/>
    </location>
</feature>
<feature type="transmembrane region" description="Helical" evidence="1">
    <location>
        <begin position="101"/>
        <end position="120"/>
    </location>
</feature>
<accession>A0ABW0NT66</accession>
<keyword evidence="3" id="KW-1185">Reference proteome</keyword>
<gene>
    <name evidence="2" type="ORF">ACFPJ4_10965</name>
</gene>
<protein>
    <submittedName>
        <fullName evidence="2">Uncharacterized protein</fullName>
    </submittedName>
</protein>
<keyword evidence="1" id="KW-1133">Transmembrane helix</keyword>
<comment type="caution">
    <text evidence="2">The sequence shown here is derived from an EMBL/GenBank/DDBJ whole genome shotgun (WGS) entry which is preliminary data.</text>
</comment>
<feature type="transmembrane region" description="Helical" evidence="1">
    <location>
        <begin position="67"/>
        <end position="94"/>
    </location>
</feature>
<dbReference type="Proteomes" id="UP001596039">
    <property type="component" value="Unassembled WGS sequence"/>
</dbReference>